<dbReference type="AlphaFoldDB" id="A0A6A7C0N7"/>
<accession>A0A6A7C0N7</accession>
<dbReference type="GO" id="GO:0000978">
    <property type="term" value="F:RNA polymerase II cis-regulatory region sequence-specific DNA binding"/>
    <property type="evidence" value="ECO:0007669"/>
    <property type="project" value="TreeGrafter"/>
</dbReference>
<evidence type="ECO:0000313" key="10">
    <source>
        <dbReference type="EMBL" id="KAF2860787.1"/>
    </source>
</evidence>
<dbReference type="SUPFAM" id="SSF49879">
    <property type="entry name" value="SMAD/FHA domain"/>
    <property type="match status" value="1"/>
</dbReference>
<name>A0A6A7C0N7_9PEZI</name>
<feature type="compositionally biased region" description="Polar residues" evidence="7">
    <location>
        <begin position="262"/>
        <end position="280"/>
    </location>
</feature>
<feature type="compositionally biased region" description="Polar residues" evidence="7">
    <location>
        <begin position="415"/>
        <end position="432"/>
    </location>
</feature>
<comment type="subcellular location">
    <subcellularLocation>
        <location evidence="1 6">Nucleus</location>
    </subcellularLocation>
</comment>
<keyword evidence="11" id="KW-1185">Reference proteome</keyword>
<evidence type="ECO:0000256" key="7">
    <source>
        <dbReference type="SAM" id="MobiDB-lite"/>
    </source>
</evidence>
<dbReference type="PROSITE" id="PS50039">
    <property type="entry name" value="FORK_HEAD_3"/>
    <property type="match status" value="1"/>
</dbReference>
<dbReference type="Pfam" id="PF00498">
    <property type="entry name" value="FHA"/>
    <property type="match status" value="1"/>
</dbReference>
<protein>
    <recommendedName>
        <fullName evidence="12">Fork-head domain-containing protein</fullName>
    </recommendedName>
</protein>
<evidence type="ECO:0000259" key="9">
    <source>
        <dbReference type="PROSITE" id="PS50039"/>
    </source>
</evidence>
<dbReference type="PANTHER" id="PTHR45881:SF5">
    <property type="entry name" value="FORK-HEAD DOMAIN-CONTAINING PROTEIN"/>
    <property type="match status" value="1"/>
</dbReference>
<organism evidence="10 11">
    <name type="scientific">Piedraia hortae CBS 480.64</name>
    <dbReference type="NCBI Taxonomy" id="1314780"/>
    <lineage>
        <taxon>Eukaryota</taxon>
        <taxon>Fungi</taxon>
        <taxon>Dikarya</taxon>
        <taxon>Ascomycota</taxon>
        <taxon>Pezizomycotina</taxon>
        <taxon>Dothideomycetes</taxon>
        <taxon>Dothideomycetidae</taxon>
        <taxon>Capnodiales</taxon>
        <taxon>Piedraiaceae</taxon>
        <taxon>Piedraia</taxon>
    </lineage>
</organism>
<feature type="region of interest" description="Disordered" evidence="7">
    <location>
        <begin position="397"/>
        <end position="443"/>
    </location>
</feature>
<dbReference type="InterPro" id="IPR018122">
    <property type="entry name" value="TF_fork_head_CS_1"/>
</dbReference>
<feature type="region of interest" description="Disordered" evidence="7">
    <location>
        <begin position="468"/>
        <end position="512"/>
    </location>
</feature>
<keyword evidence="5 6" id="KW-0539">Nucleus</keyword>
<dbReference type="Gene3D" id="2.60.200.20">
    <property type="match status" value="1"/>
</dbReference>
<reference evidence="10" key="1">
    <citation type="journal article" date="2020" name="Stud. Mycol.">
        <title>101 Dothideomycetes genomes: a test case for predicting lifestyles and emergence of pathogens.</title>
        <authorList>
            <person name="Haridas S."/>
            <person name="Albert R."/>
            <person name="Binder M."/>
            <person name="Bloem J."/>
            <person name="Labutti K."/>
            <person name="Salamov A."/>
            <person name="Andreopoulos B."/>
            <person name="Baker S."/>
            <person name="Barry K."/>
            <person name="Bills G."/>
            <person name="Bluhm B."/>
            <person name="Cannon C."/>
            <person name="Castanera R."/>
            <person name="Culley D."/>
            <person name="Daum C."/>
            <person name="Ezra D."/>
            <person name="Gonzalez J."/>
            <person name="Henrissat B."/>
            <person name="Kuo A."/>
            <person name="Liang C."/>
            <person name="Lipzen A."/>
            <person name="Lutzoni F."/>
            <person name="Magnuson J."/>
            <person name="Mondo S."/>
            <person name="Nolan M."/>
            <person name="Ohm R."/>
            <person name="Pangilinan J."/>
            <person name="Park H.-J."/>
            <person name="Ramirez L."/>
            <person name="Alfaro M."/>
            <person name="Sun H."/>
            <person name="Tritt A."/>
            <person name="Yoshinaga Y."/>
            <person name="Zwiers L.-H."/>
            <person name="Turgeon B."/>
            <person name="Goodwin S."/>
            <person name="Spatafora J."/>
            <person name="Crous P."/>
            <person name="Grigoriev I."/>
        </authorList>
    </citation>
    <scope>NUCLEOTIDE SEQUENCE</scope>
    <source>
        <strain evidence="10">CBS 480.64</strain>
    </source>
</reference>
<feature type="domain" description="FHA" evidence="8">
    <location>
        <begin position="128"/>
        <end position="197"/>
    </location>
</feature>
<dbReference type="CDD" id="cd22701">
    <property type="entry name" value="FHA_FKH1-like"/>
    <property type="match status" value="1"/>
</dbReference>
<evidence type="ECO:0000313" key="11">
    <source>
        <dbReference type="Proteomes" id="UP000799421"/>
    </source>
</evidence>
<dbReference type="PROSITE" id="PS50006">
    <property type="entry name" value="FHA_DOMAIN"/>
    <property type="match status" value="1"/>
</dbReference>
<dbReference type="InterPro" id="IPR001766">
    <property type="entry name" value="Fork_head_dom"/>
</dbReference>
<dbReference type="PROSITE" id="PS00657">
    <property type="entry name" value="FORK_HEAD_1"/>
    <property type="match status" value="1"/>
</dbReference>
<keyword evidence="4" id="KW-0804">Transcription</keyword>
<feature type="compositionally biased region" description="Low complexity" evidence="7">
    <location>
        <begin position="575"/>
        <end position="602"/>
    </location>
</feature>
<evidence type="ECO:0000256" key="2">
    <source>
        <dbReference type="ARBA" id="ARBA00023015"/>
    </source>
</evidence>
<keyword evidence="3 6" id="KW-0238">DNA-binding</keyword>
<dbReference type="Pfam" id="PF00250">
    <property type="entry name" value="Forkhead"/>
    <property type="match status" value="1"/>
</dbReference>
<sequence length="691" mass="75693">MPPTGRKTTRTRRQSSNSRPVTPESTATPQRRPRKRQRPNEPTQRSTRRKRKASQDLERPGPDDVSDAETETAMPSETEILQRLHVSDVPVNATTDFANGLLEGKDHVPGYGKIAGRGWTFIIRELQVTIGRLQALVESAGTESPGGQTTMTSINIDLGPDKQVSREHATICYSAEARKWFIIVKGRNGVRVDNHFLKRGAKMYLRNGSVFEIAKTQMAFIIMDSEGPVWDDAVIRQTLKSSSSADEDDEEPQNPPQETPSRAHQQQGHTFIRTSPSGNHRGSLMDSAESIDYSADSARDLKPPHSYAQLIGMAILSTPDQQMALSNIYRWIKANYAFYRHNTSAWQNSIRHNLSLNKAFTKIARRTDEPGKGMKWMIEPSEFDTFVQQGMKGCRRPTTAVVGSSPIRSPIRSGYSDQTPSKPTFSLSSESFTPGRGPTVTVTSARRQTVPSTSVGLGISSDRDFLRGTPSKALYSPPAVQDYHGGPLGTPFPMRPSQRLPPPSTLKRPSDFIQFSSPAPFWKMDGLAGTMFDSSPVKSRMQVERSSSPPAPHSGNLDGSPLGRKHAPSSSVPLQSPVGQGSQAASAQTPAPDAAQSTVQPSAPQPQPQPQSQPQSQSQSQIHPHSTISPTGPKDDHIPAISIPRLITPPPSKRHAPTDDDDDDEEEGIDLAKGFPSISAFHQRGEIMSRH</sequence>
<evidence type="ECO:0000256" key="6">
    <source>
        <dbReference type="PROSITE-ProRule" id="PRU00089"/>
    </source>
</evidence>
<feature type="region of interest" description="Disordered" evidence="7">
    <location>
        <begin position="1"/>
        <end position="73"/>
    </location>
</feature>
<evidence type="ECO:0000256" key="1">
    <source>
        <dbReference type="ARBA" id="ARBA00004123"/>
    </source>
</evidence>
<dbReference type="FunFam" id="1.10.10.10:FF:000030">
    <property type="entry name" value="Forkhead box protein K2"/>
    <property type="match status" value="1"/>
</dbReference>
<evidence type="ECO:0000256" key="5">
    <source>
        <dbReference type="ARBA" id="ARBA00023242"/>
    </source>
</evidence>
<feature type="compositionally biased region" description="Polar residues" evidence="7">
    <location>
        <begin position="14"/>
        <end position="28"/>
    </location>
</feature>
<dbReference type="OrthoDB" id="5954824at2759"/>
<dbReference type="SUPFAM" id="SSF46785">
    <property type="entry name" value="Winged helix' DNA-binding domain"/>
    <property type="match status" value="1"/>
</dbReference>
<dbReference type="InterPro" id="IPR036390">
    <property type="entry name" value="WH_DNA-bd_sf"/>
</dbReference>
<proteinExistence type="predicted"/>
<feature type="region of interest" description="Disordered" evidence="7">
    <location>
        <begin position="240"/>
        <end position="285"/>
    </location>
</feature>
<keyword evidence="2" id="KW-0805">Transcription regulation</keyword>
<dbReference type="InterPro" id="IPR036388">
    <property type="entry name" value="WH-like_DNA-bd_sf"/>
</dbReference>
<feature type="DNA-binding region" description="Fork-head" evidence="6">
    <location>
        <begin position="302"/>
        <end position="397"/>
    </location>
</feature>
<evidence type="ECO:0000259" key="8">
    <source>
        <dbReference type="PROSITE" id="PS50006"/>
    </source>
</evidence>
<dbReference type="EMBL" id="MU005978">
    <property type="protein sequence ID" value="KAF2860787.1"/>
    <property type="molecule type" value="Genomic_DNA"/>
</dbReference>
<dbReference type="Proteomes" id="UP000799421">
    <property type="component" value="Unassembled WGS sequence"/>
</dbReference>
<dbReference type="PROSITE" id="PS00658">
    <property type="entry name" value="FORK_HEAD_2"/>
    <property type="match status" value="1"/>
</dbReference>
<dbReference type="PRINTS" id="PR00053">
    <property type="entry name" value="FORKHEAD"/>
</dbReference>
<feature type="compositionally biased region" description="Low complexity" evidence="7">
    <location>
        <begin position="612"/>
        <end position="629"/>
    </location>
</feature>
<evidence type="ECO:0008006" key="12">
    <source>
        <dbReference type="Google" id="ProtNLM"/>
    </source>
</evidence>
<evidence type="ECO:0000256" key="4">
    <source>
        <dbReference type="ARBA" id="ARBA00023163"/>
    </source>
</evidence>
<feature type="compositionally biased region" description="Basic and acidic residues" evidence="7">
    <location>
        <begin position="53"/>
        <end position="62"/>
    </location>
</feature>
<dbReference type="SMART" id="SM00339">
    <property type="entry name" value="FH"/>
    <property type="match status" value="1"/>
</dbReference>
<dbReference type="GO" id="GO:0000981">
    <property type="term" value="F:DNA-binding transcription factor activity, RNA polymerase II-specific"/>
    <property type="evidence" value="ECO:0007669"/>
    <property type="project" value="TreeGrafter"/>
</dbReference>
<feature type="region of interest" description="Disordered" evidence="7">
    <location>
        <begin position="536"/>
        <end position="691"/>
    </location>
</feature>
<feature type="domain" description="Fork-head" evidence="9">
    <location>
        <begin position="302"/>
        <end position="397"/>
    </location>
</feature>
<gene>
    <name evidence="10" type="ORF">K470DRAFT_231817</name>
</gene>
<dbReference type="GO" id="GO:0005634">
    <property type="term" value="C:nucleus"/>
    <property type="evidence" value="ECO:0007669"/>
    <property type="project" value="UniProtKB-SubCell"/>
</dbReference>
<evidence type="ECO:0000256" key="3">
    <source>
        <dbReference type="ARBA" id="ARBA00023125"/>
    </source>
</evidence>
<dbReference type="PANTHER" id="PTHR45881">
    <property type="entry name" value="CHECKPOINT SUPPRESSOR 1-LIKE, ISOFORM A-RELATED"/>
    <property type="match status" value="1"/>
</dbReference>
<dbReference type="CDD" id="cd00059">
    <property type="entry name" value="FH_FOX"/>
    <property type="match status" value="1"/>
</dbReference>
<dbReference type="InterPro" id="IPR008984">
    <property type="entry name" value="SMAD_FHA_dom_sf"/>
</dbReference>
<dbReference type="Gene3D" id="1.10.10.10">
    <property type="entry name" value="Winged helix-like DNA-binding domain superfamily/Winged helix DNA-binding domain"/>
    <property type="match status" value="1"/>
</dbReference>
<dbReference type="InterPro" id="IPR030456">
    <property type="entry name" value="TF_fork_head_CS_2"/>
</dbReference>
<dbReference type="InterPro" id="IPR000253">
    <property type="entry name" value="FHA_dom"/>
</dbReference>
<feature type="compositionally biased region" description="Acidic residues" evidence="7">
    <location>
        <begin position="659"/>
        <end position="669"/>
    </location>
</feature>